<protein>
    <recommendedName>
        <fullName evidence="6">ATPase</fullName>
    </recommendedName>
</protein>
<dbReference type="Pfam" id="PF07542">
    <property type="entry name" value="ATP12"/>
    <property type="match status" value="1"/>
</dbReference>
<dbReference type="Gene3D" id="3.30.2180.10">
    <property type="entry name" value="ATP12-like"/>
    <property type="match status" value="1"/>
</dbReference>
<evidence type="ECO:0000256" key="2">
    <source>
        <dbReference type="ARBA" id="ARBA00022946"/>
    </source>
</evidence>
<keyword evidence="5" id="KW-1185">Reference proteome</keyword>
<dbReference type="InterPro" id="IPR042272">
    <property type="entry name" value="ATP12_ATP_synth-F1-assembly_N"/>
</dbReference>
<dbReference type="EMBL" id="QUQO01000002">
    <property type="protein sequence ID" value="RFB01505.1"/>
    <property type="molecule type" value="Genomic_DNA"/>
</dbReference>
<evidence type="ECO:0000256" key="3">
    <source>
        <dbReference type="ARBA" id="ARBA00023186"/>
    </source>
</evidence>
<dbReference type="Gene3D" id="1.10.3580.10">
    <property type="entry name" value="ATP12 ATPase"/>
    <property type="match status" value="1"/>
</dbReference>
<keyword evidence="3" id="KW-0143">Chaperone</keyword>
<evidence type="ECO:0000256" key="1">
    <source>
        <dbReference type="ARBA" id="ARBA00008231"/>
    </source>
</evidence>
<sequence length="253" mass="27497">MRRGSFSPLSSPKLWNGPMSESKPKRFYTDVTLSEGEGGYLIALDGRIAKTAGRAPLGAPQKPLAEAIAAEWTAQDEVIDLATMPLTRLQGFALDGGAAGRTQWTDTVLSYLGSDLLCYRAPDAELAKRQADLWQPVLDRLGARWGERFTVTEGIMAVEQPDGLKRCAGERLSQLAAGELYAVKLLTEITGSAALAFALEGGEANAEEVFAAARLDETYQEEKWGVDEEAAARAANIRRDFDDVVRFLELSRA</sequence>
<dbReference type="GO" id="GO:0043461">
    <property type="term" value="P:proton-transporting ATP synthase complex assembly"/>
    <property type="evidence" value="ECO:0007669"/>
    <property type="project" value="InterPro"/>
</dbReference>
<reference evidence="4 5" key="1">
    <citation type="submission" date="2018-08" db="EMBL/GenBank/DDBJ databases">
        <title>Parvularcula sp. SM1705, isolated from surface water of the South Sea China.</title>
        <authorList>
            <person name="Sun L."/>
        </authorList>
    </citation>
    <scope>NUCLEOTIDE SEQUENCE [LARGE SCALE GENOMIC DNA]</scope>
    <source>
        <strain evidence="4 5">SM1705</strain>
    </source>
</reference>
<keyword evidence="2" id="KW-0809">Transit peptide</keyword>
<dbReference type="PANTHER" id="PTHR21013:SF10">
    <property type="entry name" value="ATP SYNTHASE MITOCHONDRIAL F1 COMPLEX ASSEMBLY FACTOR 2"/>
    <property type="match status" value="1"/>
</dbReference>
<dbReference type="Proteomes" id="UP000264589">
    <property type="component" value="Unassembled WGS sequence"/>
</dbReference>
<dbReference type="InParanoid" id="A0A371R7T3"/>
<evidence type="ECO:0008006" key="6">
    <source>
        <dbReference type="Google" id="ProtNLM"/>
    </source>
</evidence>
<evidence type="ECO:0000313" key="4">
    <source>
        <dbReference type="EMBL" id="RFB01505.1"/>
    </source>
</evidence>
<dbReference type="PANTHER" id="PTHR21013">
    <property type="entry name" value="ATP SYNTHASE MITOCHONDRIAL F1 COMPLEX ASSEMBLY FACTOR 2/ATP12 PROTEIN, MITOCHONDRIAL PRECURSOR"/>
    <property type="match status" value="1"/>
</dbReference>
<name>A0A371R7T3_9PROT</name>
<proteinExistence type="inferred from homology"/>
<gene>
    <name evidence="4" type="ORF">DX908_14575</name>
</gene>
<accession>A0A371R7T3</accession>
<organism evidence="4 5">
    <name type="scientific">Parvularcula marina</name>
    <dbReference type="NCBI Taxonomy" id="2292771"/>
    <lineage>
        <taxon>Bacteria</taxon>
        <taxon>Pseudomonadati</taxon>
        <taxon>Pseudomonadota</taxon>
        <taxon>Alphaproteobacteria</taxon>
        <taxon>Parvularculales</taxon>
        <taxon>Parvularculaceae</taxon>
        <taxon>Parvularcula</taxon>
    </lineage>
</organism>
<dbReference type="InterPro" id="IPR011419">
    <property type="entry name" value="ATP12_ATP_synth-F1-assembly"/>
</dbReference>
<evidence type="ECO:0000313" key="5">
    <source>
        <dbReference type="Proteomes" id="UP000264589"/>
    </source>
</evidence>
<dbReference type="AlphaFoldDB" id="A0A371R7T3"/>
<dbReference type="SUPFAM" id="SSF160909">
    <property type="entry name" value="ATP12-like"/>
    <property type="match status" value="1"/>
</dbReference>
<dbReference type="InterPro" id="IPR023335">
    <property type="entry name" value="ATP12_ortho_dom_sf"/>
</dbReference>
<comment type="similarity">
    <text evidence="1">Belongs to the ATP12 family.</text>
</comment>
<comment type="caution">
    <text evidence="4">The sequence shown here is derived from an EMBL/GenBank/DDBJ whole genome shotgun (WGS) entry which is preliminary data.</text>
</comment>